<evidence type="ECO:0000313" key="3">
    <source>
        <dbReference type="Proteomes" id="UP000041314"/>
    </source>
</evidence>
<dbReference type="EMBL" id="CQPA01000031">
    <property type="protein sequence ID" value="CNU70115.1"/>
    <property type="molecule type" value="Genomic_DNA"/>
</dbReference>
<dbReference type="Proteomes" id="UP000041314">
    <property type="component" value="Unassembled WGS sequence"/>
</dbReference>
<sequence>MRPLTASIITVTLVVSEPVPAVVGTAISGRRGRNVLRSVMALSVWSGLVTSRATAFAASSTEPPPKATTPSHAASRSCATAAQTSVMHGSPGGHGQTVIATPFIARLRASGAVIPA</sequence>
<organism evidence="2 3">
    <name type="scientific">Salmonella enterica subsp. enterica serovar Bovismorbificans</name>
    <dbReference type="NCBI Taxonomy" id="58097"/>
    <lineage>
        <taxon>Bacteria</taxon>
        <taxon>Pseudomonadati</taxon>
        <taxon>Pseudomonadota</taxon>
        <taxon>Gammaproteobacteria</taxon>
        <taxon>Enterobacterales</taxon>
        <taxon>Enterobacteriaceae</taxon>
        <taxon>Salmonella</taxon>
    </lineage>
</organism>
<accession>A0A655DJM3</accession>
<evidence type="ECO:0000256" key="1">
    <source>
        <dbReference type="SAM" id="MobiDB-lite"/>
    </source>
</evidence>
<gene>
    <name evidence="2" type="ORF">ERS008198_03367</name>
</gene>
<feature type="region of interest" description="Disordered" evidence="1">
    <location>
        <begin position="55"/>
        <end position="93"/>
    </location>
</feature>
<proteinExistence type="predicted"/>
<feature type="compositionally biased region" description="Polar residues" evidence="1">
    <location>
        <begin position="68"/>
        <end position="87"/>
    </location>
</feature>
<protein>
    <submittedName>
        <fullName evidence="2">Uncharacterized protein</fullName>
    </submittedName>
</protein>
<dbReference type="AlphaFoldDB" id="A0A655DJM3"/>
<reference evidence="2 3" key="1">
    <citation type="submission" date="2015-03" db="EMBL/GenBank/DDBJ databases">
        <authorList>
            <consortium name="Pathogen Informatics"/>
        </authorList>
    </citation>
    <scope>NUCLEOTIDE SEQUENCE [LARGE SCALE GENOMIC DNA]</scope>
    <source>
        <strain evidence="2 3">A1104</strain>
    </source>
</reference>
<evidence type="ECO:0000313" key="2">
    <source>
        <dbReference type="EMBL" id="CNU70115.1"/>
    </source>
</evidence>
<name>A0A655DJM3_SALET</name>